<proteinExistence type="predicted"/>
<feature type="compositionally biased region" description="Low complexity" evidence="1">
    <location>
        <begin position="108"/>
        <end position="119"/>
    </location>
</feature>
<reference evidence="2 3" key="1">
    <citation type="journal article" date="2018" name="Proc. Natl. Acad. Sci. U.S.A.">
        <title>Draft genome sequence of Camellia sinensis var. sinensis provides insights into the evolution of the tea genome and tea quality.</title>
        <authorList>
            <person name="Wei C."/>
            <person name="Yang H."/>
            <person name="Wang S."/>
            <person name="Zhao J."/>
            <person name="Liu C."/>
            <person name="Gao L."/>
            <person name="Xia E."/>
            <person name="Lu Y."/>
            <person name="Tai Y."/>
            <person name="She G."/>
            <person name="Sun J."/>
            <person name="Cao H."/>
            <person name="Tong W."/>
            <person name="Gao Q."/>
            <person name="Li Y."/>
            <person name="Deng W."/>
            <person name="Jiang X."/>
            <person name="Wang W."/>
            <person name="Chen Q."/>
            <person name="Zhang S."/>
            <person name="Li H."/>
            <person name="Wu J."/>
            <person name="Wang P."/>
            <person name="Li P."/>
            <person name="Shi C."/>
            <person name="Zheng F."/>
            <person name="Jian J."/>
            <person name="Huang B."/>
            <person name="Shan D."/>
            <person name="Shi M."/>
            <person name="Fang C."/>
            <person name="Yue Y."/>
            <person name="Li F."/>
            <person name="Li D."/>
            <person name="Wei S."/>
            <person name="Han B."/>
            <person name="Jiang C."/>
            <person name="Yin Y."/>
            <person name="Xia T."/>
            <person name="Zhang Z."/>
            <person name="Bennetzen J.L."/>
            <person name="Zhao S."/>
            <person name="Wan X."/>
        </authorList>
    </citation>
    <scope>NUCLEOTIDE SEQUENCE [LARGE SCALE GENOMIC DNA]</scope>
    <source>
        <strain evidence="3">cv. Shuchazao</strain>
        <tissue evidence="2">Leaf</tissue>
    </source>
</reference>
<accession>A0A4S4D245</accession>
<dbReference type="InterPro" id="IPR036854">
    <property type="entry name" value="Photo_II_D1/D2_sf"/>
</dbReference>
<dbReference type="STRING" id="542762.A0A4S4D245"/>
<comment type="caution">
    <text evidence="2">The sequence shown here is derived from an EMBL/GenBank/DDBJ whole genome shotgun (WGS) entry which is preliminary data.</text>
</comment>
<protein>
    <submittedName>
        <fullName evidence="2">Uncharacterized protein</fullName>
    </submittedName>
</protein>
<sequence length="119" mass="13179">MRPWIVVVAYSAPVAAVNAVFLIYPIGQGSFCKKFLANLHARDLFLTSSMLVLDRNDNSNNFYPVFHSDTVKLDPSRPLSKHKHWVVAEILKKARIYEPPSVGTTTGSSNKSEVSISSS</sequence>
<organism evidence="2 3">
    <name type="scientific">Camellia sinensis var. sinensis</name>
    <name type="common">China tea</name>
    <dbReference type="NCBI Taxonomy" id="542762"/>
    <lineage>
        <taxon>Eukaryota</taxon>
        <taxon>Viridiplantae</taxon>
        <taxon>Streptophyta</taxon>
        <taxon>Embryophyta</taxon>
        <taxon>Tracheophyta</taxon>
        <taxon>Spermatophyta</taxon>
        <taxon>Magnoliopsida</taxon>
        <taxon>eudicotyledons</taxon>
        <taxon>Gunneridae</taxon>
        <taxon>Pentapetalae</taxon>
        <taxon>asterids</taxon>
        <taxon>Ericales</taxon>
        <taxon>Theaceae</taxon>
        <taxon>Camellia</taxon>
    </lineage>
</organism>
<dbReference type="AlphaFoldDB" id="A0A4S4D245"/>
<dbReference type="GO" id="GO:0009772">
    <property type="term" value="P:photosynthetic electron transport in photosystem II"/>
    <property type="evidence" value="ECO:0007669"/>
    <property type="project" value="InterPro"/>
</dbReference>
<dbReference type="Gene3D" id="2.40.50.140">
    <property type="entry name" value="Nucleic acid-binding proteins"/>
    <property type="match status" value="1"/>
</dbReference>
<name>A0A4S4D245_CAMSN</name>
<dbReference type="SUPFAM" id="SSF50249">
    <property type="entry name" value="Nucleic acid-binding proteins"/>
    <property type="match status" value="1"/>
</dbReference>
<dbReference type="Proteomes" id="UP000306102">
    <property type="component" value="Unassembled WGS sequence"/>
</dbReference>
<gene>
    <name evidence="2" type="ORF">TEA_000912</name>
</gene>
<keyword evidence="3" id="KW-1185">Reference proteome</keyword>
<dbReference type="SUPFAM" id="SSF81483">
    <property type="entry name" value="Bacterial photosystem II reaction centre, L and M subunits"/>
    <property type="match status" value="1"/>
</dbReference>
<evidence type="ECO:0000313" key="3">
    <source>
        <dbReference type="Proteomes" id="UP000306102"/>
    </source>
</evidence>
<dbReference type="EMBL" id="SDRB02012983">
    <property type="protein sequence ID" value="THF96208.1"/>
    <property type="molecule type" value="Genomic_DNA"/>
</dbReference>
<evidence type="ECO:0000256" key="1">
    <source>
        <dbReference type="SAM" id="MobiDB-lite"/>
    </source>
</evidence>
<evidence type="ECO:0000313" key="2">
    <source>
        <dbReference type="EMBL" id="THF96208.1"/>
    </source>
</evidence>
<feature type="region of interest" description="Disordered" evidence="1">
    <location>
        <begin position="100"/>
        <end position="119"/>
    </location>
</feature>
<dbReference type="InterPro" id="IPR012340">
    <property type="entry name" value="NA-bd_OB-fold"/>
</dbReference>